<sequence length="791" mass="85129">MADKAGDLPGKDAGGEERAERAEAGSGAGSEEAGRPPMTEAQRVVLERCIRALKEATKDSQTLAALLLITRLCPANDLDKDTLRRIFEAVGLSLPARLLVTAYRRSESSSLSPLDLLSLGTALLSALSTDSEMAEHPQLLTTVPILLGLVASGPMLEDPASGTEATSCGAASPGDAETGADGAAAASTASASKETRGGGGRLDEAMAADCYQVLMAVCASPRGPDHLLSRGAVPALCQAVERKQTLSREKGLRLLGGLLTGKTRERAWRKHTVELLGLLLRLCGDFAQASPDARLDSCSQLVRFLPTPVVAASSGELKEAVGRVWTALRPMVQSRLTAQMLGPVLVLSACLLDLYGWQPVGPPNFCCLLVNRACVEVRVGLEGPPGTELSSELQQTLAGCYRIMEAAFEQACCQRDAEPDAEPQSSGPSLSLQQSRQVFKVLEGGFAALMYYLQQVNAAQYDDPFVFATYRCVCLWLAEETSCLKEEVMALLPFLVGYARSHLQSAASGEQLAAWMELMSMDEDKDTWNGREALRYLLPALCHLSAEDKPRKVLLSLDVPALLVDFLSQSWSSLKEKSWAVPERNPSMESMCSTLLNFAVTEPDRVRSDPCFRVLEAHLSDALPQLVSKPGLLVLAANYCTLGLMMARLKTAPAGRIEAGQRRFFSMALRFLRTALDSSGAPGPVQVSATWKESWYEVAELWRLSLQALCACLREQPGLAALLREDGWLRHVLDTLQRCSALPDPQSQASLEEVLCAAARLCNVCREDVAEAVKSQTGALSSMSSLKKTLG</sequence>
<dbReference type="Ensembl" id="ENSSFAT00005033815.1">
    <property type="protein sequence ID" value="ENSSFAP00005032660.1"/>
    <property type="gene ID" value="ENSSFAG00005016538.1"/>
</dbReference>
<proteinExistence type="inferred from homology"/>
<dbReference type="SUPFAM" id="SSF48371">
    <property type="entry name" value="ARM repeat"/>
    <property type="match status" value="1"/>
</dbReference>
<dbReference type="RefSeq" id="XP_029976006.1">
    <property type="nucleotide sequence ID" value="XM_030120146.1"/>
</dbReference>
<reference evidence="4" key="2">
    <citation type="submission" date="2025-08" db="UniProtKB">
        <authorList>
            <consortium name="Ensembl"/>
        </authorList>
    </citation>
    <scope>IDENTIFICATION</scope>
</reference>
<keyword evidence="5" id="KW-1185">Reference proteome</keyword>
<reference evidence="4" key="1">
    <citation type="submission" date="2019-06" db="EMBL/GenBank/DDBJ databases">
        <authorList>
            <consortium name="Wellcome Sanger Institute Data Sharing"/>
        </authorList>
    </citation>
    <scope>NUCLEOTIDE SEQUENCE [LARGE SCALE GENOMIC DNA]</scope>
</reference>
<protein>
    <recommendedName>
        <fullName evidence="2">Neurochondrin</fullName>
    </recommendedName>
</protein>
<dbReference type="OMA" id="IVHYKKP"/>
<gene>
    <name evidence="4" type="primary">ncdn</name>
</gene>
<feature type="compositionally biased region" description="Basic and acidic residues" evidence="3">
    <location>
        <begin position="1"/>
        <end position="23"/>
    </location>
</feature>
<dbReference type="FunCoup" id="A0A672HUP8">
    <property type="interactions" value="734"/>
</dbReference>
<dbReference type="AlphaFoldDB" id="A0A672HUP8"/>
<accession>A0A672HUP8</accession>
<name>A0A672HUP8_SALFA</name>
<evidence type="ECO:0000256" key="2">
    <source>
        <dbReference type="ARBA" id="ARBA00018324"/>
    </source>
</evidence>
<dbReference type="InParanoid" id="A0A672HUP8"/>
<evidence type="ECO:0000313" key="5">
    <source>
        <dbReference type="Proteomes" id="UP000472267"/>
    </source>
</evidence>
<feature type="compositionally biased region" description="Low complexity" evidence="3">
    <location>
        <begin position="174"/>
        <end position="192"/>
    </location>
</feature>
<evidence type="ECO:0000313" key="4">
    <source>
        <dbReference type="Ensembl" id="ENSSFAP00005032660.1"/>
    </source>
</evidence>
<evidence type="ECO:0000256" key="1">
    <source>
        <dbReference type="ARBA" id="ARBA00006927"/>
    </source>
</evidence>
<dbReference type="InterPro" id="IPR016024">
    <property type="entry name" value="ARM-type_fold"/>
</dbReference>
<feature type="region of interest" description="Disordered" evidence="3">
    <location>
        <begin position="1"/>
        <end position="39"/>
    </location>
</feature>
<dbReference type="GO" id="GO:0030425">
    <property type="term" value="C:dendrite"/>
    <property type="evidence" value="ECO:0007669"/>
    <property type="project" value="TreeGrafter"/>
</dbReference>
<dbReference type="Pfam" id="PF05536">
    <property type="entry name" value="Neurochondrin"/>
    <property type="match status" value="2"/>
</dbReference>
<dbReference type="CTD" id="23154"/>
<comment type="similarity">
    <text evidence="1">Belongs to the neurochondrin family.</text>
</comment>
<reference evidence="4" key="3">
    <citation type="submission" date="2025-09" db="UniProtKB">
        <authorList>
            <consortium name="Ensembl"/>
        </authorList>
    </citation>
    <scope>IDENTIFICATION</scope>
</reference>
<dbReference type="Proteomes" id="UP000472267">
    <property type="component" value="Chromosome 22"/>
</dbReference>
<dbReference type="OrthoDB" id="8186546at2759"/>
<dbReference type="InterPro" id="IPR008709">
    <property type="entry name" value="Neurochondrin"/>
</dbReference>
<dbReference type="GO" id="GO:0031175">
    <property type="term" value="P:neuron projection development"/>
    <property type="evidence" value="ECO:0007669"/>
    <property type="project" value="TreeGrafter"/>
</dbReference>
<dbReference type="PANTHER" id="PTHR13109">
    <property type="entry name" value="NEUROCHONDRIN"/>
    <property type="match status" value="1"/>
</dbReference>
<dbReference type="GeneID" id="115409145"/>
<evidence type="ECO:0000256" key="3">
    <source>
        <dbReference type="SAM" id="MobiDB-lite"/>
    </source>
</evidence>
<feature type="region of interest" description="Disordered" evidence="3">
    <location>
        <begin position="157"/>
        <end position="200"/>
    </location>
</feature>
<organism evidence="4 5">
    <name type="scientific">Salarias fasciatus</name>
    <name type="common">Jewelled blenny</name>
    <name type="synonym">Blennius fasciatus</name>
    <dbReference type="NCBI Taxonomy" id="181472"/>
    <lineage>
        <taxon>Eukaryota</taxon>
        <taxon>Metazoa</taxon>
        <taxon>Chordata</taxon>
        <taxon>Craniata</taxon>
        <taxon>Vertebrata</taxon>
        <taxon>Euteleostomi</taxon>
        <taxon>Actinopterygii</taxon>
        <taxon>Neopterygii</taxon>
        <taxon>Teleostei</taxon>
        <taxon>Neoteleostei</taxon>
        <taxon>Acanthomorphata</taxon>
        <taxon>Ovalentaria</taxon>
        <taxon>Blenniimorphae</taxon>
        <taxon>Blenniiformes</taxon>
        <taxon>Blennioidei</taxon>
        <taxon>Blenniidae</taxon>
        <taxon>Salariinae</taxon>
        <taxon>Salarias</taxon>
    </lineage>
</organism>
<dbReference type="GO" id="GO:0048168">
    <property type="term" value="P:regulation of neuronal synaptic plasticity"/>
    <property type="evidence" value="ECO:0007669"/>
    <property type="project" value="TreeGrafter"/>
</dbReference>
<dbReference type="PANTHER" id="PTHR13109:SF7">
    <property type="entry name" value="NEUROCHONDRIN"/>
    <property type="match status" value="1"/>
</dbReference>